<evidence type="ECO:0000313" key="1">
    <source>
        <dbReference type="EMBL" id="ARB14954.1"/>
    </source>
</evidence>
<gene>
    <name evidence="1" type="ORF">Ccr32_gp035</name>
</gene>
<evidence type="ECO:0000313" key="2">
    <source>
        <dbReference type="Proteomes" id="UP000222485"/>
    </source>
</evidence>
<name>A0A1V0EDM0_9CAUD</name>
<reference evidence="2" key="1">
    <citation type="journal article" date="2017" name="Curr. Microbiol.">
        <title>Genomic Diversity of Type B3 Bacteriophages of Caulobacter crescentus.</title>
        <authorList>
            <person name="Ash K.T."/>
            <person name="Drake K.M."/>
            <person name="Gibbs W.S."/>
            <person name="Ely B."/>
        </authorList>
    </citation>
    <scope>NUCLEOTIDE SEQUENCE [LARGE SCALE GENOMIC DNA]</scope>
</reference>
<sequence length="75" mass="8852">MDEAAIREEFERRMLTLMRNAPPGYVQAALERRPDGRYVQMTIQRNYRHFRIGFEMGYIARAKDDALKGMKKAKS</sequence>
<accession>A0A1V0EDM0</accession>
<dbReference type="EMBL" id="KY555146">
    <property type="protein sequence ID" value="ARB14954.1"/>
    <property type="molecule type" value="Genomic_DNA"/>
</dbReference>
<protein>
    <submittedName>
        <fullName evidence="1">Uncharacterized protein</fullName>
    </submittedName>
</protein>
<organism evidence="1 2">
    <name type="scientific">Caulobacter phage Ccr32</name>
    <dbReference type="NCBI Taxonomy" id="1959738"/>
    <lineage>
        <taxon>Viruses</taxon>
        <taxon>Duplodnaviria</taxon>
        <taxon>Heunggongvirae</taxon>
        <taxon>Uroviricota</taxon>
        <taxon>Caudoviricetes</taxon>
        <taxon>Jeanschmidtviridae</taxon>
        <taxon>Shapirovirus</taxon>
        <taxon>Shapirovirus cbk</taxon>
    </lineage>
</organism>
<proteinExistence type="predicted"/>
<dbReference type="Proteomes" id="UP000222485">
    <property type="component" value="Genome"/>
</dbReference>